<proteinExistence type="predicted"/>
<dbReference type="AlphaFoldDB" id="A0ABD0JQK9"/>
<reference evidence="1 2" key="1">
    <citation type="journal article" date="2023" name="Sci. Data">
        <title>Genome assembly of the Korean intertidal mud-creeper Batillaria attramentaria.</title>
        <authorList>
            <person name="Patra A.K."/>
            <person name="Ho P.T."/>
            <person name="Jun S."/>
            <person name="Lee S.J."/>
            <person name="Kim Y."/>
            <person name="Won Y.J."/>
        </authorList>
    </citation>
    <scope>NUCLEOTIDE SEQUENCE [LARGE SCALE GENOMIC DNA]</scope>
    <source>
        <strain evidence="1">Wonlab-2016</strain>
    </source>
</reference>
<evidence type="ECO:0000313" key="1">
    <source>
        <dbReference type="EMBL" id="KAK7477162.1"/>
    </source>
</evidence>
<name>A0ABD0JQK9_9CAEN</name>
<protein>
    <submittedName>
        <fullName evidence="1">Uncharacterized protein</fullName>
    </submittedName>
</protein>
<comment type="caution">
    <text evidence="1">The sequence shown here is derived from an EMBL/GenBank/DDBJ whole genome shotgun (WGS) entry which is preliminary data.</text>
</comment>
<gene>
    <name evidence="1" type="ORF">BaRGS_00031648</name>
</gene>
<evidence type="ECO:0000313" key="2">
    <source>
        <dbReference type="Proteomes" id="UP001519460"/>
    </source>
</evidence>
<sequence length="110" mass="12335">MQGQRDRVDRTDLHHVAGLKRLDSYPQQGHEELQYISRYLILRKSLSDGRSVGLYRSIPARLDHARRWVLTIMQSSWPSGSPALLVGHQLSKPQTIVSTFKGQGGGDGGR</sequence>
<accession>A0ABD0JQK9</accession>
<dbReference type="Proteomes" id="UP001519460">
    <property type="component" value="Unassembled WGS sequence"/>
</dbReference>
<organism evidence="1 2">
    <name type="scientific">Batillaria attramentaria</name>
    <dbReference type="NCBI Taxonomy" id="370345"/>
    <lineage>
        <taxon>Eukaryota</taxon>
        <taxon>Metazoa</taxon>
        <taxon>Spiralia</taxon>
        <taxon>Lophotrochozoa</taxon>
        <taxon>Mollusca</taxon>
        <taxon>Gastropoda</taxon>
        <taxon>Caenogastropoda</taxon>
        <taxon>Sorbeoconcha</taxon>
        <taxon>Cerithioidea</taxon>
        <taxon>Batillariidae</taxon>
        <taxon>Batillaria</taxon>
    </lineage>
</organism>
<keyword evidence="2" id="KW-1185">Reference proteome</keyword>
<dbReference type="EMBL" id="JACVVK020000357">
    <property type="protein sequence ID" value="KAK7477162.1"/>
    <property type="molecule type" value="Genomic_DNA"/>
</dbReference>